<dbReference type="Proteomes" id="UP000018888">
    <property type="component" value="Unassembled WGS sequence"/>
</dbReference>
<reference evidence="1 2" key="2">
    <citation type="journal article" date="2018" name="New Phytol.">
        <title>High intraspecific genome diversity in the model arbuscular mycorrhizal symbiont Rhizophagus irregularis.</title>
        <authorList>
            <person name="Chen E.C.H."/>
            <person name="Morin E."/>
            <person name="Beaudet D."/>
            <person name="Noel J."/>
            <person name="Yildirir G."/>
            <person name="Ndikumana S."/>
            <person name="Charron P."/>
            <person name="St-Onge C."/>
            <person name="Giorgi J."/>
            <person name="Kruger M."/>
            <person name="Marton T."/>
            <person name="Ropars J."/>
            <person name="Grigoriev I.V."/>
            <person name="Hainaut M."/>
            <person name="Henrissat B."/>
            <person name="Roux C."/>
            <person name="Martin F."/>
            <person name="Corradi N."/>
        </authorList>
    </citation>
    <scope>NUCLEOTIDE SEQUENCE [LARGE SCALE GENOMIC DNA]</scope>
    <source>
        <strain evidence="1 2">DAOM 197198</strain>
    </source>
</reference>
<dbReference type="AlphaFoldDB" id="A0A2P4QVM0"/>
<evidence type="ECO:0000313" key="2">
    <source>
        <dbReference type="Proteomes" id="UP000018888"/>
    </source>
</evidence>
<proteinExistence type="predicted"/>
<sequence>MTGEILLHIAEYLPHGRRFTDVSNDYPGGDPNYFTTEKIIKHKDYGTYWKMTKEFQSIVIGE</sequence>
<organism evidence="1 2">
    <name type="scientific">Rhizophagus irregularis (strain DAOM 181602 / DAOM 197198 / MUCL 43194)</name>
    <name type="common">Arbuscular mycorrhizal fungus</name>
    <name type="synonym">Glomus intraradices</name>
    <dbReference type="NCBI Taxonomy" id="747089"/>
    <lineage>
        <taxon>Eukaryota</taxon>
        <taxon>Fungi</taxon>
        <taxon>Fungi incertae sedis</taxon>
        <taxon>Mucoromycota</taxon>
        <taxon>Glomeromycotina</taxon>
        <taxon>Glomeromycetes</taxon>
        <taxon>Glomerales</taxon>
        <taxon>Glomeraceae</taxon>
        <taxon>Rhizophagus</taxon>
    </lineage>
</organism>
<reference evidence="1 2" key="1">
    <citation type="journal article" date="2013" name="Proc. Natl. Acad. Sci. U.S.A.">
        <title>Genome of an arbuscular mycorrhizal fungus provides insight into the oldest plant symbiosis.</title>
        <authorList>
            <person name="Tisserant E."/>
            <person name="Malbreil M."/>
            <person name="Kuo A."/>
            <person name="Kohler A."/>
            <person name="Symeonidi A."/>
            <person name="Balestrini R."/>
            <person name="Charron P."/>
            <person name="Duensing N."/>
            <person name="Frei Dit Frey N."/>
            <person name="Gianinazzi-Pearson V."/>
            <person name="Gilbert L.B."/>
            <person name="Handa Y."/>
            <person name="Herr J.R."/>
            <person name="Hijri M."/>
            <person name="Koul R."/>
            <person name="Kawaguchi M."/>
            <person name="Krajinski F."/>
            <person name="Lammers P.J."/>
            <person name="Masclaux F.G."/>
            <person name="Murat C."/>
            <person name="Morin E."/>
            <person name="Ndikumana S."/>
            <person name="Pagni M."/>
            <person name="Petitpierre D."/>
            <person name="Requena N."/>
            <person name="Rosikiewicz P."/>
            <person name="Riley R."/>
            <person name="Saito K."/>
            <person name="San Clemente H."/>
            <person name="Shapiro H."/>
            <person name="van Tuinen D."/>
            <person name="Becard G."/>
            <person name="Bonfante P."/>
            <person name="Paszkowski U."/>
            <person name="Shachar-Hill Y.Y."/>
            <person name="Tuskan G.A."/>
            <person name="Young P.W."/>
            <person name="Sanders I.R."/>
            <person name="Henrissat B."/>
            <person name="Rensing S.A."/>
            <person name="Grigoriev I.V."/>
            <person name="Corradi N."/>
            <person name="Roux C."/>
            <person name="Martin F."/>
        </authorList>
    </citation>
    <scope>NUCLEOTIDE SEQUENCE [LARGE SCALE GENOMIC DNA]</scope>
    <source>
        <strain evidence="1 2">DAOM 197198</strain>
    </source>
</reference>
<accession>A0A2P4QVM0</accession>
<name>A0A2P4QVM0_RHIID</name>
<gene>
    <name evidence="1" type="ORF">GLOIN_2v1762917</name>
</gene>
<evidence type="ECO:0000313" key="1">
    <source>
        <dbReference type="EMBL" id="POG81679.1"/>
    </source>
</evidence>
<comment type="caution">
    <text evidence="1">The sequence shown here is derived from an EMBL/GenBank/DDBJ whole genome shotgun (WGS) entry which is preliminary data.</text>
</comment>
<keyword evidence="2" id="KW-1185">Reference proteome</keyword>
<protein>
    <submittedName>
        <fullName evidence="1">Uncharacterized protein</fullName>
    </submittedName>
</protein>
<dbReference type="EMBL" id="AUPC02000009">
    <property type="protein sequence ID" value="POG81679.1"/>
    <property type="molecule type" value="Genomic_DNA"/>
</dbReference>